<evidence type="ECO:0000256" key="1">
    <source>
        <dbReference type="SAM" id="Coils"/>
    </source>
</evidence>
<evidence type="ECO:0000313" key="3">
    <source>
        <dbReference type="Proteomes" id="UP000306509"/>
    </source>
</evidence>
<name>A0A4U8QBM1_9FIRM</name>
<dbReference type="EMBL" id="QGQD01000025">
    <property type="protein sequence ID" value="TLD01904.1"/>
    <property type="molecule type" value="Genomic_DNA"/>
</dbReference>
<accession>A0A4U8QBM1</accession>
<proteinExistence type="predicted"/>
<dbReference type="Proteomes" id="UP000306509">
    <property type="component" value="Unassembled WGS sequence"/>
</dbReference>
<sequence length="117" mass="13924">MKSLKNEKVCHKSFGKGVITENNPLKIKIQFSDMNETKIFLFPYVFEKCLVLENEKLQQECYKQAVQIKEEREKIEEEKRIEQKQAEDLRRIEIRKAKLALTKKKRADAVRKLKVTV</sequence>
<dbReference type="RefSeq" id="WP_044288800.1">
    <property type="nucleotide sequence ID" value="NZ_CABMJZ010000154.1"/>
</dbReference>
<dbReference type="STRING" id="180332.GCA_000797495_04289"/>
<reference evidence="2 3" key="1">
    <citation type="journal article" date="2019" name="Anaerobe">
        <title>Detection of Robinsoniella peoriensis in multiple bone samples of a trauma patient.</title>
        <authorList>
            <person name="Schrottner P."/>
            <person name="Hartwich K."/>
            <person name="Bunk B."/>
            <person name="Schober I."/>
            <person name="Helbig S."/>
            <person name="Rudolph W.W."/>
            <person name="Gunzer F."/>
        </authorList>
    </citation>
    <scope>NUCLEOTIDE SEQUENCE [LARGE SCALE GENOMIC DNA]</scope>
    <source>
        <strain evidence="2 3">DSM 106044</strain>
    </source>
</reference>
<gene>
    <name evidence="2" type="ORF">DSM106044_01274</name>
</gene>
<keyword evidence="1" id="KW-0175">Coiled coil</keyword>
<organism evidence="2 3">
    <name type="scientific">Robinsoniella peoriensis</name>
    <dbReference type="NCBI Taxonomy" id="180332"/>
    <lineage>
        <taxon>Bacteria</taxon>
        <taxon>Bacillati</taxon>
        <taxon>Bacillota</taxon>
        <taxon>Clostridia</taxon>
        <taxon>Lachnospirales</taxon>
        <taxon>Lachnospiraceae</taxon>
        <taxon>Robinsoniella</taxon>
    </lineage>
</organism>
<protein>
    <submittedName>
        <fullName evidence="2">Uncharacterized protein</fullName>
    </submittedName>
</protein>
<keyword evidence="3" id="KW-1185">Reference proteome</keyword>
<dbReference type="OrthoDB" id="2068443at2"/>
<dbReference type="AlphaFoldDB" id="A0A4U8QBM1"/>
<feature type="coiled-coil region" evidence="1">
    <location>
        <begin position="58"/>
        <end position="92"/>
    </location>
</feature>
<comment type="caution">
    <text evidence="2">The sequence shown here is derived from an EMBL/GenBank/DDBJ whole genome shotgun (WGS) entry which is preliminary data.</text>
</comment>
<evidence type="ECO:0000313" key="2">
    <source>
        <dbReference type="EMBL" id="TLD01904.1"/>
    </source>
</evidence>